<dbReference type="STRING" id="1255658.FM114_02255"/>
<dbReference type="SUPFAM" id="SSF75005">
    <property type="entry name" value="Arabinanase/levansucrase/invertase"/>
    <property type="match status" value="1"/>
</dbReference>
<evidence type="ECO:0000313" key="6">
    <source>
        <dbReference type="EMBL" id="SJN20223.1"/>
    </source>
</evidence>
<dbReference type="InterPro" id="IPR051214">
    <property type="entry name" value="GH32_Enzymes"/>
</dbReference>
<evidence type="ECO:0000256" key="4">
    <source>
        <dbReference type="ARBA" id="ARBA00023295"/>
    </source>
</evidence>
<proteinExistence type="inferred from homology"/>
<keyword evidence="3 6" id="KW-0378">Hydrolase</keyword>
<dbReference type="PROSITE" id="PS00609">
    <property type="entry name" value="GLYCOSYL_HYDROL_F32"/>
    <property type="match status" value="1"/>
</dbReference>
<keyword evidence="7" id="KW-1185">Reference proteome</keyword>
<dbReference type="Gene3D" id="2.115.10.20">
    <property type="entry name" value="Glycosyl hydrolase domain, family 43"/>
    <property type="match status" value="1"/>
</dbReference>
<feature type="domain" description="Glycosyl hydrolase family 32 N-terminal" evidence="5">
    <location>
        <begin position="11"/>
        <end position="319"/>
    </location>
</feature>
<dbReference type="GO" id="GO:0004564">
    <property type="term" value="F:beta-fructofuranosidase activity"/>
    <property type="evidence" value="ECO:0007669"/>
    <property type="project" value="UniProtKB-EC"/>
</dbReference>
<dbReference type="EMBL" id="FUKQ01000010">
    <property type="protein sequence ID" value="SJN20223.1"/>
    <property type="molecule type" value="Genomic_DNA"/>
</dbReference>
<evidence type="ECO:0000313" key="7">
    <source>
        <dbReference type="Proteomes" id="UP000188342"/>
    </source>
</evidence>
<dbReference type="PANTHER" id="PTHR43101:SF1">
    <property type="entry name" value="BETA-FRUCTOSIDASE"/>
    <property type="match status" value="1"/>
</dbReference>
<dbReference type="Proteomes" id="UP000188342">
    <property type="component" value="Unassembled WGS sequence"/>
</dbReference>
<protein>
    <recommendedName>
        <fullName evidence="2">beta-fructofuranosidase</fullName>
        <ecNumber evidence="2">3.2.1.26</ecNumber>
    </recommendedName>
</protein>
<dbReference type="InterPro" id="IPR023296">
    <property type="entry name" value="Glyco_hydro_beta-prop_sf"/>
</dbReference>
<accession>A0A1R4ILU2</accession>
<reference evidence="6 7" key="1">
    <citation type="submission" date="2017-02" db="EMBL/GenBank/DDBJ databases">
        <authorList>
            <person name="Peterson S.W."/>
        </authorList>
    </citation>
    <scope>NUCLEOTIDE SEQUENCE [LARGE SCALE GENOMIC DNA]</scope>
    <source>
        <strain evidence="6 7">LSP_Lj1</strain>
    </source>
</reference>
<organism evidence="6 7">
    <name type="scientific">Luteococcus japonicus LSP_Lj1</name>
    <dbReference type="NCBI Taxonomy" id="1255658"/>
    <lineage>
        <taxon>Bacteria</taxon>
        <taxon>Bacillati</taxon>
        <taxon>Actinomycetota</taxon>
        <taxon>Actinomycetes</taxon>
        <taxon>Propionibacteriales</taxon>
        <taxon>Propionibacteriaceae</taxon>
        <taxon>Luteococcus</taxon>
    </lineage>
</organism>
<dbReference type="Pfam" id="PF00251">
    <property type="entry name" value="Glyco_hydro_32N"/>
    <property type="match status" value="1"/>
</dbReference>
<dbReference type="GO" id="GO:0005975">
    <property type="term" value="P:carbohydrate metabolic process"/>
    <property type="evidence" value="ECO:0007669"/>
    <property type="project" value="InterPro"/>
</dbReference>
<dbReference type="SMART" id="SM00640">
    <property type="entry name" value="Glyco_32"/>
    <property type="match status" value="1"/>
</dbReference>
<dbReference type="AlphaFoldDB" id="A0A1R4ILU2"/>
<keyword evidence="4" id="KW-0326">Glycosidase</keyword>
<dbReference type="InterPro" id="IPR018053">
    <property type="entry name" value="Glyco_hydro_32_AS"/>
</dbReference>
<evidence type="ECO:0000259" key="5">
    <source>
        <dbReference type="Pfam" id="PF00251"/>
    </source>
</evidence>
<evidence type="ECO:0000256" key="2">
    <source>
        <dbReference type="ARBA" id="ARBA00012758"/>
    </source>
</evidence>
<evidence type="ECO:0000256" key="3">
    <source>
        <dbReference type="ARBA" id="ARBA00022801"/>
    </source>
</evidence>
<evidence type="ECO:0000256" key="1">
    <source>
        <dbReference type="ARBA" id="ARBA00009902"/>
    </source>
</evidence>
<dbReference type="InterPro" id="IPR013148">
    <property type="entry name" value="Glyco_hydro_32_N"/>
</dbReference>
<dbReference type="EC" id="3.2.1.26" evidence="2"/>
<dbReference type="PANTHER" id="PTHR43101">
    <property type="entry name" value="BETA-FRUCTOSIDASE"/>
    <property type="match status" value="1"/>
</dbReference>
<comment type="similarity">
    <text evidence="1">Belongs to the glycosyl hydrolase 32 family.</text>
</comment>
<name>A0A1R4ILU2_9ACTN</name>
<gene>
    <name evidence="6" type="ORF">FM114_02255</name>
</gene>
<sequence>MMCDPCLPVCHVRPAKGWVNDPNGVCRWNGRWHVFYQFNPDEPRHGQTHWGHASSEDLVSWREETVALRPRPGQLDEVGCWSGCFTNDAGTPTFCYTAVATNPADAVGAIATGTDDLLRWQQAETPSAPRVGAAVAETRDPFVVWIEDRRYIVQGHGGLGVAAQVLVYDATDLTDWKLLGPLLEMTDPVAAEHAAADIWECPNLVQVDGQWVLVLSLWRHNGVQGELSGVRWLVGDIALAGGVPRFTARDGGVVDEGPAFYAPQLLPDVDHAGDPRVLMWGWSWELDRDEAWLDQHGWAGVLTTARELHLRDGRLVSEPAPEVLAALTDEPSDGWSAGEGARVVTTTGPGRLVCSDAEGPDAVEFAGASTVVVDGSLVEVFTDGAAFTTRIYPTTGSVWRVEADGVRVRRLG</sequence>
<dbReference type="InterPro" id="IPR001362">
    <property type="entry name" value="Glyco_hydro_32"/>
</dbReference>
<dbReference type="CDD" id="cd08996">
    <property type="entry name" value="GH32_FFase"/>
    <property type="match status" value="1"/>
</dbReference>